<dbReference type="Proteomes" id="UP001629230">
    <property type="component" value="Unassembled WGS sequence"/>
</dbReference>
<keyword evidence="4" id="KW-1185">Reference proteome</keyword>
<evidence type="ECO:0000256" key="1">
    <source>
        <dbReference type="SAM" id="MobiDB-lite"/>
    </source>
</evidence>
<evidence type="ECO:0000313" key="3">
    <source>
        <dbReference type="EMBL" id="MFM0003433.1"/>
    </source>
</evidence>
<dbReference type="EMBL" id="JAQQEZ010000013">
    <property type="protein sequence ID" value="MFM0003433.1"/>
    <property type="molecule type" value="Genomic_DNA"/>
</dbReference>
<feature type="signal peptide" evidence="2">
    <location>
        <begin position="1"/>
        <end position="20"/>
    </location>
</feature>
<keyword evidence="2" id="KW-0732">Signal</keyword>
<name>A0ABW9AT76_9BURK</name>
<proteinExistence type="predicted"/>
<reference evidence="3 4" key="1">
    <citation type="journal article" date="2024" name="Chem. Sci.">
        <title>Discovery of megapolipeptins by genome mining of a Burkholderiales bacteria collection.</title>
        <authorList>
            <person name="Paulo B.S."/>
            <person name="Recchia M.J.J."/>
            <person name="Lee S."/>
            <person name="Fergusson C.H."/>
            <person name="Romanowski S.B."/>
            <person name="Hernandez A."/>
            <person name="Krull N."/>
            <person name="Liu D.Y."/>
            <person name="Cavanagh H."/>
            <person name="Bos A."/>
            <person name="Gray C.A."/>
            <person name="Murphy B.T."/>
            <person name="Linington R.G."/>
            <person name="Eustaquio A.S."/>
        </authorList>
    </citation>
    <scope>NUCLEOTIDE SEQUENCE [LARGE SCALE GENOMIC DNA]</scope>
    <source>
        <strain evidence="3 4">RL17-350-BIC-A</strain>
    </source>
</reference>
<organism evidence="3 4">
    <name type="scientific">Paraburkholderia dipogonis</name>
    <dbReference type="NCBI Taxonomy" id="1211383"/>
    <lineage>
        <taxon>Bacteria</taxon>
        <taxon>Pseudomonadati</taxon>
        <taxon>Pseudomonadota</taxon>
        <taxon>Betaproteobacteria</taxon>
        <taxon>Burkholderiales</taxon>
        <taxon>Burkholderiaceae</taxon>
        <taxon>Paraburkholderia</taxon>
    </lineage>
</organism>
<feature type="compositionally biased region" description="Polar residues" evidence="1">
    <location>
        <begin position="35"/>
        <end position="47"/>
    </location>
</feature>
<feature type="region of interest" description="Disordered" evidence="1">
    <location>
        <begin position="28"/>
        <end position="47"/>
    </location>
</feature>
<feature type="chain" id="PRO_5046560274" evidence="2">
    <location>
        <begin position="21"/>
        <end position="71"/>
    </location>
</feature>
<evidence type="ECO:0000313" key="4">
    <source>
        <dbReference type="Proteomes" id="UP001629230"/>
    </source>
</evidence>
<evidence type="ECO:0000256" key="2">
    <source>
        <dbReference type="SAM" id="SignalP"/>
    </source>
</evidence>
<sequence length="71" mass="7416">MNVLKIALIACSLSAVVAHAQTAPAAPEQQVAQANTQRAKNAESQSRITTPAIKAEECVGPVSFCNIYFGS</sequence>
<dbReference type="RefSeq" id="WP_408178477.1">
    <property type="nucleotide sequence ID" value="NZ_JAQQEZ010000013.1"/>
</dbReference>
<comment type="caution">
    <text evidence="3">The sequence shown here is derived from an EMBL/GenBank/DDBJ whole genome shotgun (WGS) entry which is preliminary data.</text>
</comment>
<accession>A0ABW9AT76</accession>
<protein>
    <submittedName>
        <fullName evidence="3">Uncharacterized protein</fullName>
    </submittedName>
</protein>
<gene>
    <name evidence="3" type="ORF">PQR57_20620</name>
</gene>